<dbReference type="SUPFAM" id="SSF53850">
    <property type="entry name" value="Periplasmic binding protein-like II"/>
    <property type="match status" value="1"/>
</dbReference>
<dbReference type="AlphaFoldDB" id="A0A6H2DKP1"/>
<dbReference type="Pfam" id="PF03466">
    <property type="entry name" value="LysR_substrate"/>
    <property type="match status" value="1"/>
</dbReference>
<dbReference type="Gene3D" id="1.10.10.10">
    <property type="entry name" value="Winged helix-like DNA-binding domain superfamily/Winged helix DNA-binding domain"/>
    <property type="match status" value="1"/>
</dbReference>
<dbReference type="InterPro" id="IPR036390">
    <property type="entry name" value="WH_DNA-bd_sf"/>
</dbReference>
<sequence>MDITSFRTFLAAADTGSFAAAAQRVNASPSSVTERIKQLEHRLGVRLFDRDKRGCRLTAAGRKFVDPASQAVRAWEIAQHVVSLPNDFTSSLAIGGQYALWGALLTEWLAQARSDFPKTAFRASAGASARLHRDLRDGFLDMAVAYDPVFHRDIHSEKLFDDRLALVSGTGNENWREQYVRIEWGQAIGVEISAKLKITPAAGLVLDLGRQSAEWLIQQKMAGFMPQKLVQSFLDSGALHIVEDIPYFDYPAFVSWRNDVDPQLARDIVGSLALSVAHL</sequence>
<organism evidence="6 7">
    <name type="scientific">Parasphingorhabdus halotolerans</name>
    <dbReference type="NCBI Taxonomy" id="2725558"/>
    <lineage>
        <taxon>Bacteria</taxon>
        <taxon>Pseudomonadati</taxon>
        <taxon>Pseudomonadota</taxon>
        <taxon>Alphaproteobacteria</taxon>
        <taxon>Sphingomonadales</taxon>
        <taxon>Sphingomonadaceae</taxon>
        <taxon>Parasphingorhabdus</taxon>
    </lineage>
</organism>
<accession>A0A6H2DKP1</accession>
<dbReference type="GO" id="GO:0003700">
    <property type="term" value="F:DNA-binding transcription factor activity"/>
    <property type="evidence" value="ECO:0007669"/>
    <property type="project" value="InterPro"/>
</dbReference>
<dbReference type="EMBL" id="CP051217">
    <property type="protein sequence ID" value="QJB68914.1"/>
    <property type="molecule type" value="Genomic_DNA"/>
</dbReference>
<dbReference type="Gene3D" id="3.40.190.10">
    <property type="entry name" value="Periplasmic binding protein-like II"/>
    <property type="match status" value="1"/>
</dbReference>
<evidence type="ECO:0000256" key="3">
    <source>
        <dbReference type="ARBA" id="ARBA00023125"/>
    </source>
</evidence>
<dbReference type="PANTHER" id="PTHR30126">
    <property type="entry name" value="HTH-TYPE TRANSCRIPTIONAL REGULATOR"/>
    <property type="match status" value="1"/>
</dbReference>
<dbReference type="InterPro" id="IPR005119">
    <property type="entry name" value="LysR_subst-bd"/>
</dbReference>
<evidence type="ECO:0000256" key="1">
    <source>
        <dbReference type="ARBA" id="ARBA00009437"/>
    </source>
</evidence>
<evidence type="ECO:0000256" key="4">
    <source>
        <dbReference type="ARBA" id="ARBA00023163"/>
    </source>
</evidence>
<proteinExistence type="inferred from homology"/>
<dbReference type="RefSeq" id="WP_168818756.1">
    <property type="nucleotide sequence ID" value="NZ_CP051217.1"/>
</dbReference>
<dbReference type="SUPFAM" id="SSF46785">
    <property type="entry name" value="Winged helix' DNA-binding domain"/>
    <property type="match status" value="1"/>
</dbReference>
<dbReference type="PROSITE" id="PS50931">
    <property type="entry name" value="HTH_LYSR"/>
    <property type="match status" value="1"/>
</dbReference>
<evidence type="ECO:0000259" key="5">
    <source>
        <dbReference type="PROSITE" id="PS50931"/>
    </source>
</evidence>
<feature type="domain" description="HTH lysR-type" evidence="5">
    <location>
        <begin position="1"/>
        <end position="58"/>
    </location>
</feature>
<keyword evidence="4" id="KW-0804">Transcription</keyword>
<keyword evidence="7" id="KW-1185">Reference proteome</keyword>
<dbReference type="Pfam" id="PF00126">
    <property type="entry name" value="HTH_1"/>
    <property type="match status" value="1"/>
</dbReference>
<dbReference type="InterPro" id="IPR036388">
    <property type="entry name" value="WH-like_DNA-bd_sf"/>
</dbReference>
<evidence type="ECO:0000256" key="2">
    <source>
        <dbReference type="ARBA" id="ARBA00023015"/>
    </source>
</evidence>
<dbReference type="CDD" id="cd05466">
    <property type="entry name" value="PBP2_LTTR_substrate"/>
    <property type="match status" value="1"/>
</dbReference>
<protein>
    <submittedName>
        <fullName evidence="6">LysR family transcriptional regulator</fullName>
    </submittedName>
</protein>
<evidence type="ECO:0000313" key="6">
    <source>
        <dbReference type="EMBL" id="QJB68914.1"/>
    </source>
</evidence>
<name>A0A6H2DKP1_9SPHN</name>
<dbReference type="Proteomes" id="UP000501600">
    <property type="component" value="Chromosome"/>
</dbReference>
<gene>
    <name evidence="6" type="ORF">HF685_06185</name>
</gene>
<reference evidence="6 7" key="1">
    <citation type="submission" date="2020-04" db="EMBL/GenBank/DDBJ databases">
        <title>Genome sequence for Sphingorhabdus sp. strain M1.</title>
        <authorList>
            <person name="Park S.-J."/>
        </authorList>
    </citation>
    <scope>NUCLEOTIDE SEQUENCE [LARGE SCALE GENOMIC DNA]</scope>
    <source>
        <strain evidence="6 7">JK6</strain>
    </source>
</reference>
<keyword evidence="3" id="KW-0238">DNA-binding</keyword>
<keyword evidence="2" id="KW-0805">Transcription regulation</keyword>
<dbReference type="InterPro" id="IPR000847">
    <property type="entry name" value="LysR_HTH_N"/>
</dbReference>
<comment type="similarity">
    <text evidence="1">Belongs to the LysR transcriptional regulatory family.</text>
</comment>
<evidence type="ECO:0000313" key="7">
    <source>
        <dbReference type="Proteomes" id="UP000501600"/>
    </source>
</evidence>
<dbReference type="PANTHER" id="PTHR30126:SF21">
    <property type="entry name" value="TRANSCRIPTIONAL REGULATOR-RELATED"/>
    <property type="match status" value="1"/>
</dbReference>
<dbReference type="FunFam" id="1.10.10.10:FF:000001">
    <property type="entry name" value="LysR family transcriptional regulator"/>
    <property type="match status" value="1"/>
</dbReference>
<dbReference type="PRINTS" id="PR00039">
    <property type="entry name" value="HTHLYSR"/>
</dbReference>
<dbReference type="GO" id="GO:0000976">
    <property type="term" value="F:transcription cis-regulatory region binding"/>
    <property type="evidence" value="ECO:0007669"/>
    <property type="project" value="TreeGrafter"/>
</dbReference>
<dbReference type="KEGG" id="phao:HF685_06185"/>